<comment type="caution">
    <text evidence="2">The sequence shown here is derived from an EMBL/GenBank/DDBJ whole genome shotgun (WGS) entry which is preliminary data.</text>
</comment>
<keyword evidence="1" id="KW-0732">Signal</keyword>
<organism evidence="2 3">
    <name type="scientific">Ancylostoma ceylanicum</name>
    <dbReference type="NCBI Taxonomy" id="53326"/>
    <lineage>
        <taxon>Eukaryota</taxon>
        <taxon>Metazoa</taxon>
        <taxon>Ecdysozoa</taxon>
        <taxon>Nematoda</taxon>
        <taxon>Chromadorea</taxon>
        <taxon>Rhabditida</taxon>
        <taxon>Rhabditina</taxon>
        <taxon>Rhabditomorpha</taxon>
        <taxon>Strongyloidea</taxon>
        <taxon>Ancylostomatidae</taxon>
        <taxon>Ancylostomatinae</taxon>
        <taxon>Ancylostoma</taxon>
    </lineage>
</organism>
<evidence type="ECO:0000256" key="1">
    <source>
        <dbReference type="SAM" id="SignalP"/>
    </source>
</evidence>
<protein>
    <submittedName>
        <fullName evidence="2">Uncharacterized protein</fullName>
    </submittedName>
</protein>
<sequence>MGLFLLVLTAQLLLRFITSRKSFPPPFSFTYFPDPDEQMLKPDEERWREEREKALEEWSEHKRANSAIWRRFQARYQR</sequence>
<proteinExistence type="predicted"/>
<feature type="chain" id="PRO_5001487428" evidence="1">
    <location>
        <begin position="20"/>
        <end position="78"/>
    </location>
</feature>
<feature type="signal peptide" evidence="1">
    <location>
        <begin position="1"/>
        <end position="19"/>
    </location>
</feature>
<gene>
    <name evidence="2" type="primary">Acey_s0094.g2739</name>
    <name evidence="2" type="ORF">Y032_0094g2739</name>
</gene>
<accession>A0A016TL44</accession>
<evidence type="ECO:0000313" key="3">
    <source>
        <dbReference type="Proteomes" id="UP000024635"/>
    </source>
</evidence>
<reference evidence="3" key="1">
    <citation type="journal article" date="2015" name="Nat. Genet.">
        <title>The genome and transcriptome of the zoonotic hookworm Ancylostoma ceylanicum identify infection-specific gene families.</title>
        <authorList>
            <person name="Schwarz E.M."/>
            <person name="Hu Y."/>
            <person name="Antoshechkin I."/>
            <person name="Miller M.M."/>
            <person name="Sternberg P.W."/>
            <person name="Aroian R.V."/>
        </authorList>
    </citation>
    <scope>NUCLEOTIDE SEQUENCE</scope>
    <source>
        <strain evidence="3">HY135</strain>
    </source>
</reference>
<keyword evidence="3" id="KW-1185">Reference proteome</keyword>
<name>A0A016TL44_9BILA</name>
<dbReference type="AlphaFoldDB" id="A0A016TL44"/>
<dbReference type="Proteomes" id="UP000024635">
    <property type="component" value="Unassembled WGS sequence"/>
</dbReference>
<dbReference type="EMBL" id="JARK01001430">
    <property type="protein sequence ID" value="EYC03406.1"/>
    <property type="molecule type" value="Genomic_DNA"/>
</dbReference>
<evidence type="ECO:0000313" key="2">
    <source>
        <dbReference type="EMBL" id="EYC03406.1"/>
    </source>
</evidence>